<accession>C5S494</accession>
<keyword evidence="1" id="KW-0328">Glycosyltransferase</keyword>
<protein>
    <submittedName>
        <fullName evidence="4">Putative glycosyl transferase</fullName>
    </submittedName>
</protein>
<dbReference type="Gene3D" id="3.90.550.10">
    <property type="entry name" value="Spore Coat Polysaccharide Biosynthesis Protein SpsA, Chain A"/>
    <property type="match status" value="1"/>
</dbReference>
<organism evidence="4 5">
    <name type="scientific">Actinobacillus minor NM305</name>
    <dbReference type="NCBI Taxonomy" id="637911"/>
    <lineage>
        <taxon>Bacteria</taxon>
        <taxon>Pseudomonadati</taxon>
        <taxon>Pseudomonadota</taxon>
        <taxon>Gammaproteobacteria</taxon>
        <taxon>Pasteurellales</taxon>
        <taxon>Pasteurellaceae</taxon>
        <taxon>Actinobacillus</taxon>
    </lineage>
</organism>
<dbReference type="InterPro" id="IPR050748">
    <property type="entry name" value="Glycosyltrans_8_dom-fam"/>
</dbReference>
<dbReference type="GO" id="GO:0046872">
    <property type="term" value="F:metal ion binding"/>
    <property type="evidence" value="ECO:0007669"/>
    <property type="project" value="UniProtKB-KW"/>
</dbReference>
<dbReference type="CDD" id="cd04194">
    <property type="entry name" value="GT8_A4GalT_like"/>
    <property type="match status" value="1"/>
</dbReference>
<keyword evidence="3" id="KW-0479">Metal-binding</keyword>
<dbReference type="Proteomes" id="UP000005532">
    <property type="component" value="Unassembled WGS sequence"/>
</dbReference>
<evidence type="ECO:0000256" key="3">
    <source>
        <dbReference type="ARBA" id="ARBA00022723"/>
    </source>
</evidence>
<dbReference type="EMBL" id="ACQL01000130">
    <property type="protein sequence ID" value="EER46276.1"/>
    <property type="molecule type" value="Genomic_DNA"/>
</dbReference>
<dbReference type="OrthoDB" id="9807549at2"/>
<proteinExistence type="predicted"/>
<reference evidence="4 5" key="1">
    <citation type="journal article" date="2010" name="Vet. Microbiol.">
        <title>Production of haemolysins by strains of the Actinobacillus minor/porcitonsillarum complex.</title>
        <authorList>
            <person name="Arya G."/>
            <person name="Niven D.F."/>
        </authorList>
    </citation>
    <scope>NUCLEOTIDE SEQUENCE [LARGE SCALE GENOMIC DNA]</scope>
    <source>
        <strain evidence="4 5">NM305</strain>
    </source>
</reference>
<evidence type="ECO:0000313" key="4">
    <source>
        <dbReference type="EMBL" id="EER46276.1"/>
    </source>
</evidence>
<dbReference type="PANTHER" id="PTHR13778">
    <property type="entry name" value="GLYCOSYLTRANSFERASE 8 DOMAIN-CONTAINING PROTEIN"/>
    <property type="match status" value="1"/>
</dbReference>
<comment type="caution">
    <text evidence="4">The sequence shown here is derived from an EMBL/GenBank/DDBJ whole genome shotgun (WGS) entry which is preliminary data.</text>
</comment>
<dbReference type="InterPro" id="IPR029044">
    <property type="entry name" value="Nucleotide-diphossugar_trans"/>
</dbReference>
<evidence type="ECO:0000256" key="2">
    <source>
        <dbReference type="ARBA" id="ARBA00022679"/>
    </source>
</evidence>
<evidence type="ECO:0000256" key="1">
    <source>
        <dbReference type="ARBA" id="ARBA00022676"/>
    </source>
</evidence>
<dbReference type="SUPFAM" id="SSF53448">
    <property type="entry name" value="Nucleotide-diphospho-sugar transferases"/>
    <property type="match status" value="1"/>
</dbReference>
<sequence>MTNKQQTINIALAADRNYAEQVITLIKSVCYHHKNVRFYLIHQDYPDEWFMALNQHLTNVGAEIIPVTVLDSFRFLSKLQEHITQATFYRYIIPEIPEDRVIYLDSDIVVDGNIEEMYFSDFNGKYVLAVEDMYISYTEHGYIEFPDLKPYFNGGVLLINNQLWKENDLAEYLIQMTKQYPNVMFGDQDILNFVLKDKWGILSHVYNYQTGIIHAFPRLEENMSDEEIITKYQKQADEVKPIIIHYTTKYKPWLNSKYFVLLREKYWFYYQLSWEEIKKHQQELFGS</sequence>
<dbReference type="eggNOG" id="COG1442">
    <property type="taxonomic scope" value="Bacteria"/>
</dbReference>
<dbReference type="RefSeq" id="WP_005825573.1">
    <property type="nucleotide sequence ID" value="NZ_ACQL01000130.1"/>
</dbReference>
<dbReference type="PANTHER" id="PTHR13778:SF47">
    <property type="entry name" value="LIPOPOLYSACCHARIDE 1,3-GALACTOSYLTRANSFERASE"/>
    <property type="match status" value="1"/>
</dbReference>
<keyword evidence="2 4" id="KW-0808">Transferase</keyword>
<dbReference type="Pfam" id="PF01501">
    <property type="entry name" value="Glyco_transf_8"/>
    <property type="match status" value="1"/>
</dbReference>
<name>C5S494_9PAST</name>
<evidence type="ECO:0000313" key="5">
    <source>
        <dbReference type="Proteomes" id="UP000005532"/>
    </source>
</evidence>
<dbReference type="AlphaFoldDB" id="C5S494"/>
<gene>
    <name evidence="4" type="ORF">AM305_02398</name>
</gene>
<dbReference type="InterPro" id="IPR002495">
    <property type="entry name" value="Glyco_trans_8"/>
</dbReference>
<dbReference type="GO" id="GO:0016757">
    <property type="term" value="F:glycosyltransferase activity"/>
    <property type="evidence" value="ECO:0007669"/>
    <property type="project" value="UniProtKB-KW"/>
</dbReference>